<evidence type="ECO:0000313" key="4">
    <source>
        <dbReference type="EMBL" id="SDE84149.1"/>
    </source>
</evidence>
<dbReference type="SUPFAM" id="SSF49899">
    <property type="entry name" value="Concanavalin A-like lectins/glucanases"/>
    <property type="match status" value="1"/>
</dbReference>
<organism evidence="3 6">
    <name type="scientific">Myxococcus virescens</name>
    <dbReference type="NCBI Taxonomy" id="83456"/>
    <lineage>
        <taxon>Bacteria</taxon>
        <taxon>Pseudomonadati</taxon>
        <taxon>Myxococcota</taxon>
        <taxon>Myxococcia</taxon>
        <taxon>Myxococcales</taxon>
        <taxon>Cystobacterineae</taxon>
        <taxon>Myxococcaceae</taxon>
        <taxon>Myxococcus</taxon>
    </lineage>
</organism>
<evidence type="ECO:0000313" key="6">
    <source>
        <dbReference type="Proteomes" id="UP000321224"/>
    </source>
</evidence>
<dbReference type="InterPro" id="IPR008979">
    <property type="entry name" value="Galactose-bd-like_sf"/>
</dbReference>
<evidence type="ECO:0000256" key="1">
    <source>
        <dbReference type="ARBA" id="ARBA00006865"/>
    </source>
</evidence>
<dbReference type="PANTHER" id="PTHR10963:SF55">
    <property type="entry name" value="GLYCOSIDE HYDROLASE FAMILY 16 PROTEIN"/>
    <property type="match status" value="1"/>
</dbReference>
<proteinExistence type="inferred from homology"/>
<dbReference type="Gene3D" id="2.60.120.260">
    <property type="entry name" value="Galactose-binding domain-like"/>
    <property type="match status" value="1"/>
</dbReference>
<dbReference type="CDD" id="cd08023">
    <property type="entry name" value="GH16_laminarinase_like"/>
    <property type="match status" value="1"/>
</dbReference>
<dbReference type="EMBL" id="FNAJ01000013">
    <property type="protein sequence ID" value="SDE84149.1"/>
    <property type="molecule type" value="Genomic_DNA"/>
</dbReference>
<dbReference type="InterPro" id="IPR050546">
    <property type="entry name" value="Glycosyl_Hydrlase_16"/>
</dbReference>
<dbReference type="SUPFAM" id="SSF49785">
    <property type="entry name" value="Galactose-binding domain-like"/>
    <property type="match status" value="1"/>
</dbReference>
<feature type="domain" description="GH16" evidence="2">
    <location>
        <begin position="74"/>
        <end position="320"/>
    </location>
</feature>
<dbReference type="InterPro" id="IPR013320">
    <property type="entry name" value="ConA-like_dom_sf"/>
</dbReference>
<reference evidence="4 5" key="1">
    <citation type="submission" date="2016-10" db="EMBL/GenBank/DDBJ databases">
        <authorList>
            <person name="Varghese N."/>
            <person name="Submissions S."/>
        </authorList>
    </citation>
    <scope>NUCLEOTIDE SEQUENCE [LARGE SCALE GENOMIC DNA]</scope>
    <source>
        <strain evidence="4 5">DSM 2260</strain>
    </source>
</reference>
<dbReference type="GO" id="GO:0004553">
    <property type="term" value="F:hydrolase activity, hydrolyzing O-glycosyl compounds"/>
    <property type="evidence" value="ECO:0007669"/>
    <property type="project" value="InterPro"/>
</dbReference>
<reference evidence="3 6" key="2">
    <citation type="submission" date="2019-07" db="EMBL/GenBank/DDBJ databases">
        <title>Whole genome shotgun sequence of Myxococcus virescens NBRC 100334.</title>
        <authorList>
            <person name="Hosoyama A."/>
            <person name="Uohara A."/>
            <person name="Ohji S."/>
            <person name="Ichikawa N."/>
        </authorList>
    </citation>
    <scope>NUCLEOTIDE SEQUENCE [LARGE SCALE GENOMIC DNA]</scope>
    <source>
        <strain evidence="3 6">NBRC 100334</strain>
    </source>
</reference>
<dbReference type="InterPro" id="IPR000757">
    <property type="entry name" value="Beta-glucanase-like"/>
</dbReference>
<dbReference type="GO" id="GO:0005975">
    <property type="term" value="P:carbohydrate metabolic process"/>
    <property type="evidence" value="ECO:0007669"/>
    <property type="project" value="InterPro"/>
</dbReference>
<keyword evidence="5" id="KW-1185">Reference proteome</keyword>
<name>A0A511HEY7_9BACT</name>
<comment type="caution">
    <text evidence="3">The sequence shown here is derived from an EMBL/GenBank/DDBJ whole genome shotgun (WGS) entry which is preliminary data.</text>
</comment>
<gene>
    <name evidence="3" type="ORF">MVI01_39050</name>
    <name evidence="4" type="ORF">SAMN04488504_11320</name>
</gene>
<evidence type="ECO:0000313" key="5">
    <source>
        <dbReference type="Proteomes" id="UP000198717"/>
    </source>
</evidence>
<dbReference type="EMBL" id="BJVY01000022">
    <property type="protein sequence ID" value="GEL72121.1"/>
    <property type="molecule type" value="Genomic_DNA"/>
</dbReference>
<dbReference type="AlphaFoldDB" id="A0A511HEY7"/>
<dbReference type="PANTHER" id="PTHR10963">
    <property type="entry name" value="GLYCOSYL HYDROLASE-RELATED"/>
    <property type="match status" value="1"/>
</dbReference>
<dbReference type="Gene3D" id="2.60.120.200">
    <property type="match status" value="1"/>
</dbReference>
<dbReference type="Proteomes" id="UP000321224">
    <property type="component" value="Unassembled WGS sequence"/>
</dbReference>
<evidence type="ECO:0000259" key="2">
    <source>
        <dbReference type="PROSITE" id="PS51762"/>
    </source>
</evidence>
<dbReference type="Pfam" id="PF00722">
    <property type="entry name" value="Glyco_hydro_16"/>
    <property type="match status" value="1"/>
</dbReference>
<evidence type="ECO:0000313" key="3">
    <source>
        <dbReference type="EMBL" id="GEL72121.1"/>
    </source>
</evidence>
<dbReference type="PROSITE" id="PS51762">
    <property type="entry name" value="GH16_2"/>
    <property type="match status" value="1"/>
</dbReference>
<accession>A0A511HEY7</accession>
<protein>
    <submittedName>
        <fullName evidence="4">Beta-glucanase, GH16 family</fullName>
    </submittedName>
</protein>
<sequence>MEEGGYVPGEPLERDMHKRHALRSMLWAASSLALVGGCSPEPELSDAEALPLVTQEQGERAYDPGPGWNLAWQDDFTGNSLNSANWTVLTSNFDPVTNNCNFGTGELEFPRAQNVTVAGGKLILTAQRTADAPFDSRCAGYGPRSYYSGRIHSKGKVERRYGKLVASIKVPSGYGMWPAFWTLGANISNVGWPRSGEIDILEWHSNDASWMKSAAHWFANGAQQSWGTGANRGYSIADGFHTYEVEWTANRMIFRLDGEIRGNEFAHNEAAFQQNHYILLNLALGGNWYGHPHPDAIALPWGQTKTMEVEWVRWYQPGSTPPPASLTNASFENGMTGWATWSPNGTEAADFSETYNGGRTGAYHLTHWTNGTPFEVWTYQPVSGLASGTYKVRAWVRKNGGFDLSRLQAKTCGECAPVFTDLGNHGDWTMVETPPISVTGGHLELGFHTRATSGNSAHFIHMDDVELIRL</sequence>
<comment type="similarity">
    <text evidence="1">Belongs to the glycosyl hydrolase 16 family.</text>
</comment>
<dbReference type="Proteomes" id="UP000198717">
    <property type="component" value="Unassembled WGS sequence"/>
</dbReference>